<dbReference type="GO" id="GO:0007268">
    <property type="term" value="P:chemical synaptic transmission"/>
    <property type="evidence" value="ECO:0007669"/>
    <property type="project" value="InterPro"/>
</dbReference>
<evidence type="ECO:0000256" key="3">
    <source>
        <dbReference type="SAM" id="Phobius"/>
    </source>
</evidence>
<dbReference type="GO" id="GO:0045202">
    <property type="term" value="C:synapse"/>
    <property type="evidence" value="ECO:0007669"/>
    <property type="project" value="GOC"/>
</dbReference>
<feature type="region of interest" description="Disordered" evidence="2">
    <location>
        <begin position="89"/>
        <end position="114"/>
    </location>
</feature>
<evidence type="ECO:0000313" key="6">
    <source>
        <dbReference type="Proteomes" id="UP000663870"/>
    </source>
</evidence>
<keyword evidence="3" id="KW-1133">Transmembrane helix</keyword>
<dbReference type="PANTHER" id="PTHR36170:SF1">
    <property type="entry name" value="CENTROSOMAL PROTEIN OF 89 KDA"/>
    <property type="match status" value="1"/>
</dbReference>
<dbReference type="GO" id="GO:0005814">
    <property type="term" value="C:centriole"/>
    <property type="evidence" value="ECO:0007669"/>
    <property type="project" value="InterPro"/>
</dbReference>
<dbReference type="GO" id="GO:0060271">
    <property type="term" value="P:cilium assembly"/>
    <property type="evidence" value="ECO:0007669"/>
    <property type="project" value="InterPro"/>
</dbReference>
<feature type="transmembrane region" description="Helical" evidence="3">
    <location>
        <begin position="12"/>
        <end position="34"/>
    </location>
</feature>
<organism evidence="5 6">
    <name type="scientific">Rotaria sordida</name>
    <dbReference type="NCBI Taxonomy" id="392033"/>
    <lineage>
        <taxon>Eukaryota</taxon>
        <taxon>Metazoa</taxon>
        <taxon>Spiralia</taxon>
        <taxon>Gnathifera</taxon>
        <taxon>Rotifera</taxon>
        <taxon>Eurotatoria</taxon>
        <taxon>Bdelloidea</taxon>
        <taxon>Philodinida</taxon>
        <taxon>Philodinidae</taxon>
        <taxon>Rotaria</taxon>
    </lineage>
</organism>
<keyword evidence="1" id="KW-0175">Coiled coil</keyword>
<dbReference type="AlphaFoldDB" id="A0A813ZJE0"/>
<dbReference type="EMBL" id="CAJNOL010000163">
    <property type="protein sequence ID" value="CAF0898769.1"/>
    <property type="molecule type" value="Genomic_DNA"/>
</dbReference>
<dbReference type="Proteomes" id="UP000663870">
    <property type="component" value="Unassembled WGS sequence"/>
</dbReference>
<dbReference type="PANTHER" id="PTHR36170">
    <property type="entry name" value="CENTROSOMAL PROTEIN OF 89 KDA"/>
    <property type="match status" value="1"/>
</dbReference>
<sequence>MKKRGGKKTKPQLYSHIASAIIPSASIIAVPSAAHHFPRQKTRGNEEWGPLASTLLRASSTGQLLIPSSTLLTSQQDDSYMRSIQRTVQGRMDITTDEEEESDDESEQQRKPYEAKFIKTTTSRSASLSEAEKRLFGHVADDQESLSAANDIGVSSTAHLDAKQALTAELSRSADDKTEKHSSVSITRQQNHPLVFNPVQSQSGPTSARIDIGVDGIGGELRSTTTGRSSLNDTTTIPVSARSVSFKEPIIDGNYHASSFKSQQTTANLAANLNSVLKEITVPASEEYQQSLNELEQRNQLLNDEVQQLRVNNRNLQKQHEELLDRLQTSQKLSQQELTDLLRQTGRDQTKDLENLIKTLQNRCDQLQNELIFTRDRYAQSQNQSNIQELKKENHFLKDYVHRLSAASSEYQTMHPPKTLRKEMNKDQRKMQGLPMKGPSPIWLLNQKFLAPLFVCYDEKLHENKEFIKKFQTQLNELHDQIKLITDENISLHERLARSTTSGKDDGHLSDIEHIKRQAYLVLEENKILQEQLNLQTNRLTDVQKAQIQEVSNLTRRLLIVESEKTESDRILETIRIRNEDLKRKYDQLMMDNSHRIHVQEHVQEISEMKRLTDELSEKHAHEMQLLLRRVQDAEAAKKTLQLKLTDNRSDIERLKGEIKAMKRLNKKLDLRAQTSGKKLELQQLKEQRIATMFEKTNEELEQIKIERDTYLTMAKTNEEKINKTQARLTQDADKLMDLEERLENYKIKNKERVNETQEQTKKQYDNLKLRCLEHEQRIQQLVTLLNEKQVLVDELNSEKRNLQVDLETIWQATNADNMRLREQLLDMRVVIVVIYIFLNVF</sequence>
<evidence type="ECO:0000313" key="4">
    <source>
        <dbReference type="EMBL" id="CAF0886818.1"/>
    </source>
</evidence>
<name>A0A813ZJE0_9BILA</name>
<feature type="compositionally biased region" description="Acidic residues" evidence="2">
    <location>
        <begin position="95"/>
        <end position="106"/>
    </location>
</feature>
<dbReference type="GO" id="GO:0007005">
    <property type="term" value="P:mitochondrion organization"/>
    <property type="evidence" value="ECO:0007669"/>
    <property type="project" value="InterPro"/>
</dbReference>
<proteinExistence type="predicted"/>
<dbReference type="InterPro" id="IPR033545">
    <property type="entry name" value="CEP89"/>
</dbReference>
<keyword evidence="6" id="KW-1185">Reference proteome</keyword>
<feature type="coiled-coil region" evidence="1">
    <location>
        <begin position="722"/>
        <end position="806"/>
    </location>
</feature>
<dbReference type="Proteomes" id="UP000663854">
    <property type="component" value="Unassembled WGS sequence"/>
</dbReference>
<accession>A0A813ZJE0</accession>
<dbReference type="GO" id="GO:0097539">
    <property type="term" value="C:ciliary transition fiber"/>
    <property type="evidence" value="ECO:0007669"/>
    <property type="project" value="TreeGrafter"/>
</dbReference>
<feature type="coiled-coil region" evidence="1">
    <location>
        <begin position="572"/>
        <end position="672"/>
    </location>
</feature>
<feature type="coiled-coil region" evidence="1">
    <location>
        <begin position="285"/>
        <end position="384"/>
    </location>
</feature>
<dbReference type="EMBL" id="CAJNOH010000121">
    <property type="protein sequence ID" value="CAF0886818.1"/>
    <property type="molecule type" value="Genomic_DNA"/>
</dbReference>
<gene>
    <name evidence="5" type="ORF">JXQ802_LOCUS9042</name>
    <name evidence="4" type="ORF">PYM288_LOCUS8827</name>
</gene>
<evidence type="ECO:0000256" key="2">
    <source>
        <dbReference type="SAM" id="MobiDB-lite"/>
    </source>
</evidence>
<evidence type="ECO:0000256" key="1">
    <source>
        <dbReference type="SAM" id="Coils"/>
    </source>
</evidence>
<protein>
    <recommendedName>
        <fullName evidence="7">Centrosomal protein of 89 kDa</fullName>
    </recommendedName>
</protein>
<keyword evidence="3" id="KW-0472">Membrane</keyword>
<evidence type="ECO:0008006" key="7">
    <source>
        <dbReference type="Google" id="ProtNLM"/>
    </source>
</evidence>
<evidence type="ECO:0000313" key="5">
    <source>
        <dbReference type="EMBL" id="CAF0898769.1"/>
    </source>
</evidence>
<keyword evidence="3" id="KW-0812">Transmembrane</keyword>
<reference evidence="5" key="1">
    <citation type="submission" date="2021-02" db="EMBL/GenBank/DDBJ databases">
        <authorList>
            <person name="Nowell W R."/>
        </authorList>
    </citation>
    <scope>NUCLEOTIDE SEQUENCE</scope>
</reference>
<comment type="caution">
    <text evidence="5">The sequence shown here is derived from an EMBL/GenBank/DDBJ whole genome shotgun (WGS) entry which is preliminary data.</text>
</comment>